<dbReference type="InterPro" id="IPR005500">
    <property type="entry name" value="DUF309"/>
</dbReference>
<dbReference type="STRING" id="483913.AN935_11325"/>
<gene>
    <name evidence="2" type="primary">ypuF</name>
    <name evidence="2" type="ORF">P5633_12680</name>
    <name evidence="1" type="ORF">SC09_Contig24orf00452</name>
</gene>
<dbReference type="Proteomes" id="UP001214898">
    <property type="component" value="Chromosome"/>
</dbReference>
<dbReference type="EMBL" id="CP120576">
    <property type="protein sequence ID" value="WEY83289.1"/>
    <property type="molecule type" value="Genomic_DNA"/>
</dbReference>
<evidence type="ECO:0000313" key="2">
    <source>
        <dbReference type="EMBL" id="WEY83289.1"/>
    </source>
</evidence>
<evidence type="ECO:0000313" key="1">
    <source>
        <dbReference type="EMBL" id="KIU11460.1"/>
    </source>
</evidence>
<dbReference type="Proteomes" id="UP000032247">
    <property type="component" value="Unassembled WGS sequence"/>
</dbReference>
<reference evidence="2" key="2">
    <citation type="submission" date="2023-03" db="EMBL/GenBank/DDBJ databases">
        <title>Complete genome sequences of 52 Bacillus and Priestia strains isolated from West-African fermentations and 26 reference strains from the DSMZ collection.</title>
        <authorList>
            <person name="Wiedenbein E.S."/>
            <person name="Canoy T.S."/>
            <person name="Hui Y."/>
            <person name="Parkouda C."/>
            <person name="Dawende C."/>
            <person name="Ametefe E."/>
            <person name="Jespersen L."/>
            <person name="Nielsen D.S."/>
        </authorList>
    </citation>
    <scope>NUCLEOTIDE SEQUENCE</scope>
    <source>
        <strain evidence="2">PRO56</strain>
    </source>
</reference>
<evidence type="ECO:0000313" key="3">
    <source>
        <dbReference type="Proteomes" id="UP000032247"/>
    </source>
</evidence>
<organism evidence="1 3">
    <name type="scientific">Bacillus subtilis</name>
    <dbReference type="NCBI Taxonomy" id="1423"/>
    <lineage>
        <taxon>Bacteria</taxon>
        <taxon>Bacillati</taxon>
        <taxon>Bacillota</taxon>
        <taxon>Bacilli</taxon>
        <taxon>Bacillales</taxon>
        <taxon>Bacillaceae</taxon>
        <taxon>Bacillus</taxon>
    </lineage>
</organism>
<dbReference type="PANTHER" id="PTHR34796:SF1">
    <property type="entry name" value="EXPRESSED PROTEIN"/>
    <property type="match status" value="1"/>
</dbReference>
<accession>A0A0C3K6A5</accession>
<protein>
    <submittedName>
        <fullName evidence="2">DUF309 domain-containing protein</fullName>
    </submittedName>
</protein>
<dbReference type="Gene3D" id="1.10.3450.10">
    <property type="entry name" value="TTHA0068-like"/>
    <property type="match status" value="1"/>
</dbReference>
<dbReference type="RefSeq" id="WP_017695914.1">
    <property type="nucleotide sequence ID" value="NZ_CP035403.1"/>
</dbReference>
<dbReference type="AlphaFoldDB" id="A0A0C3K6A5"/>
<dbReference type="SUPFAM" id="SSF140663">
    <property type="entry name" value="TTHA0068-like"/>
    <property type="match status" value="1"/>
</dbReference>
<dbReference type="PANTHER" id="PTHR34796">
    <property type="entry name" value="EXPRESSED PROTEIN"/>
    <property type="match status" value="1"/>
</dbReference>
<dbReference type="PATRIC" id="fig|1423.173.peg.2109"/>
<name>A0A0C3K6A5_BACIU</name>
<reference evidence="1 3" key="1">
    <citation type="submission" date="2014-12" db="EMBL/GenBank/DDBJ databases">
        <title>Comparative genome analysis of Bacillus coagulans HM-08, Clostridium butyricum HM-68, Bacillus subtilis HM-66 and Bacillus licheniformis BL-09.</title>
        <authorList>
            <person name="Zhang H."/>
        </authorList>
    </citation>
    <scope>NUCLEOTIDE SEQUENCE [LARGE SCALE GENOMIC DNA]</scope>
    <source>
        <strain evidence="1 3">HM-66</strain>
    </source>
</reference>
<dbReference type="EMBL" id="JXBC01000003">
    <property type="protein sequence ID" value="KIU11460.1"/>
    <property type="molecule type" value="Genomic_DNA"/>
</dbReference>
<proteinExistence type="predicted"/>
<dbReference type="Pfam" id="PF03745">
    <property type="entry name" value="DUF309"/>
    <property type="match status" value="1"/>
</dbReference>
<dbReference type="InterPro" id="IPR023203">
    <property type="entry name" value="TTHA0068_sf"/>
</dbReference>
<sequence>MYPKAYIDYLVEFHATRDYFECHEILEEFWKEDPPKKRKRYWVGFIQLAVALYHHRRQNTAGAKRLMANSIRILQAEHRAVEDLGLDHGRLLELMQSVYAQIEMGSAYKSIMLPIKDEKLEEACRIECKKKKYTWGQPSALSNIFLIDKHRLRDRTDVIREREKEIERRKKSRD</sequence>